<sequence length="75" mass="8684">MPRIFSIFSFINRFYRGGSKPQPGEITLAHHGVLFLDELKLRATCQHVYPRISDLESRFLTFGPRIPRPTHDCVV</sequence>
<dbReference type="AlphaFoldDB" id="A0A8I1K824"/>
<proteinExistence type="predicted"/>
<feature type="domain" description="Magnesium chelatase ChlI-like catalytic" evidence="1">
    <location>
        <begin position="17"/>
        <end position="40"/>
    </location>
</feature>
<dbReference type="EMBL" id="JAEKCZ010000007">
    <property type="protein sequence ID" value="MBJ2256920.1"/>
    <property type="molecule type" value="Genomic_DNA"/>
</dbReference>
<gene>
    <name evidence="2" type="ORF">JFT45_10360</name>
</gene>
<protein>
    <submittedName>
        <fullName evidence="2">ATP-binding protein</fullName>
    </submittedName>
</protein>
<dbReference type="Pfam" id="PF01078">
    <property type="entry name" value="Mg_chelatase"/>
    <property type="match status" value="1"/>
</dbReference>
<name>A0A8I1K824_9PSED</name>
<accession>A0A8I1K824</accession>
<dbReference type="GO" id="GO:0005524">
    <property type="term" value="F:ATP binding"/>
    <property type="evidence" value="ECO:0007669"/>
    <property type="project" value="UniProtKB-KW"/>
</dbReference>
<dbReference type="InterPro" id="IPR027417">
    <property type="entry name" value="P-loop_NTPase"/>
</dbReference>
<keyword evidence="2" id="KW-0067">ATP-binding</keyword>
<reference evidence="2" key="1">
    <citation type="submission" date="2020-12" db="EMBL/GenBank/DDBJ databases">
        <title>Antibiotic resistance and phylogeny of Pseudomonas spp. isolated over three decades from chicken meat in the Norwegian food chain.</title>
        <authorList>
            <person name="Moen B."/>
        </authorList>
    </citation>
    <scope>NUCLEOTIDE SEQUENCE</scope>
    <source>
        <strain evidence="2">MF6762</strain>
    </source>
</reference>
<evidence type="ECO:0000313" key="3">
    <source>
        <dbReference type="Proteomes" id="UP000658390"/>
    </source>
</evidence>
<dbReference type="Gene3D" id="3.40.50.300">
    <property type="entry name" value="P-loop containing nucleotide triphosphate hydrolases"/>
    <property type="match status" value="1"/>
</dbReference>
<organism evidence="2 3">
    <name type="scientific">Pseudomonas psychrophila</name>
    <dbReference type="NCBI Taxonomy" id="122355"/>
    <lineage>
        <taxon>Bacteria</taxon>
        <taxon>Pseudomonadati</taxon>
        <taxon>Pseudomonadota</taxon>
        <taxon>Gammaproteobacteria</taxon>
        <taxon>Pseudomonadales</taxon>
        <taxon>Pseudomonadaceae</taxon>
        <taxon>Pseudomonas</taxon>
    </lineage>
</organism>
<dbReference type="InterPro" id="IPR000523">
    <property type="entry name" value="Mg_chelatse_chII-like_cat_dom"/>
</dbReference>
<keyword evidence="2" id="KW-0547">Nucleotide-binding</keyword>
<dbReference type="Proteomes" id="UP000658390">
    <property type="component" value="Unassembled WGS sequence"/>
</dbReference>
<evidence type="ECO:0000259" key="1">
    <source>
        <dbReference type="Pfam" id="PF01078"/>
    </source>
</evidence>
<evidence type="ECO:0000313" key="2">
    <source>
        <dbReference type="EMBL" id="MBJ2256920.1"/>
    </source>
</evidence>
<comment type="caution">
    <text evidence="2">The sequence shown here is derived from an EMBL/GenBank/DDBJ whole genome shotgun (WGS) entry which is preliminary data.</text>
</comment>